<keyword evidence="3" id="KW-1185">Reference proteome</keyword>
<gene>
    <name evidence="2" type="ORF">FOMPIDRAFT_23873</name>
</gene>
<evidence type="ECO:0000256" key="1">
    <source>
        <dbReference type="SAM" id="MobiDB-lite"/>
    </source>
</evidence>
<reference evidence="2 3" key="1">
    <citation type="journal article" date="2012" name="Science">
        <title>The Paleozoic origin of enzymatic lignin decomposition reconstructed from 31 fungal genomes.</title>
        <authorList>
            <person name="Floudas D."/>
            <person name="Binder M."/>
            <person name="Riley R."/>
            <person name="Barry K."/>
            <person name="Blanchette R.A."/>
            <person name="Henrissat B."/>
            <person name="Martinez A.T."/>
            <person name="Otillar R."/>
            <person name="Spatafora J.W."/>
            <person name="Yadav J.S."/>
            <person name="Aerts A."/>
            <person name="Benoit I."/>
            <person name="Boyd A."/>
            <person name="Carlson A."/>
            <person name="Copeland A."/>
            <person name="Coutinho P.M."/>
            <person name="de Vries R.P."/>
            <person name="Ferreira P."/>
            <person name="Findley K."/>
            <person name="Foster B."/>
            <person name="Gaskell J."/>
            <person name="Glotzer D."/>
            <person name="Gorecki P."/>
            <person name="Heitman J."/>
            <person name="Hesse C."/>
            <person name="Hori C."/>
            <person name="Igarashi K."/>
            <person name="Jurgens J.A."/>
            <person name="Kallen N."/>
            <person name="Kersten P."/>
            <person name="Kohler A."/>
            <person name="Kuees U."/>
            <person name="Kumar T.K.A."/>
            <person name="Kuo A."/>
            <person name="LaButti K."/>
            <person name="Larrondo L.F."/>
            <person name="Lindquist E."/>
            <person name="Ling A."/>
            <person name="Lombard V."/>
            <person name="Lucas S."/>
            <person name="Lundell T."/>
            <person name="Martin R."/>
            <person name="McLaughlin D.J."/>
            <person name="Morgenstern I."/>
            <person name="Morin E."/>
            <person name="Murat C."/>
            <person name="Nagy L.G."/>
            <person name="Nolan M."/>
            <person name="Ohm R.A."/>
            <person name="Patyshakuliyeva A."/>
            <person name="Rokas A."/>
            <person name="Ruiz-Duenas F.J."/>
            <person name="Sabat G."/>
            <person name="Salamov A."/>
            <person name="Samejima M."/>
            <person name="Schmutz J."/>
            <person name="Slot J.C."/>
            <person name="St John F."/>
            <person name="Stenlid J."/>
            <person name="Sun H."/>
            <person name="Sun S."/>
            <person name="Syed K."/>
            <person name="Tsang A."/>
            <person name="Wiebenga A."/>
            <person name="Young D."/>
            <person name="Pisabarro A."/>
            <person name="Eastwood D.C."/>
            <person name="Martin F."/>
            <person name="Cullen D."/>
            <person name="Grigoriev I.V."/>
            <person name="Hibbett D.S."/>
        </authorList>
    </citation>
    <scope>NUCLEOTIDE SEQUENCE</scope>
    <source>
        <strain evidence="3">FP-58527</strain>
    </source>
</reference>
<dbReference type="AlphaFoldDB" id="S8DMF5"/>
<sequence>CGACNRTFRTTQGLSAHLSMSKACSWYKKGKLKQIFDFDEFLEADADEGFLLEIPPDPPDSEDEDEQDELSSLYDFVEVCVPGPSRQQPNVPGRSTRSVPLILEEDDDEQYMEEDATAGKILFTDQDMQEKWLKGRGKRGQGSGGDSEPASEPNPWEPFESEMEWRFASWAVKEGIKLSSIDNALEIPGFRERLGLSYHNTRSLLQRIDSLPERAEWEEHWITFKDRPNERHLLQFRDIIQAIRTLLGNPEHTNRIVYRPRRLFRDASRKQRIYNEMWSGQW</sequence>
<dbReference type="STRING" id="743788.S8DMF5"/>
<feature type="non-terminal residue" evidence="2">
    <location>
        <position position="282"/>
    </location>
</feature>
<feature type="non-terminal residue" evidence="2">
    <location>
        <position position="1"/>
    </location>
</feature>
<dbReference type="Proteomes" id="UP000015241">
    <property type="component" value="Unassembled WGS sequence"/>
</dbReference>
<evidence type="ECO:0000313" key="3">
    <source>
        <dbReference type="Proteomes" id="UP000015241"/>
    </source>
</evidence>
<protein>
    <submittedName>
        <fullName evidence="2">Uncharacterized protein</fullName>
    </submittedName>
</protein>
<evidence type="ECO:0000313" key="2">
    <source>
        <dbReference type="EMBL" id="EPS92513.1"/>
    </source>
</evidence>
<dbReference type="InParanoid" id="S8DMF5"/>
<dbReference type="EMBL" id="KE504517">
    <property type="protein sequence ID" value="EPS92513.1"/>
    <property type="molecule type" value="Genomic_DNA"/>
</dbReference>
<dbReference type="OrthoDB" id="2799577at2759"/>
<feature type="region of interest" description="Disordered" evidence="1">
    <location>
        <begin position="133"/>
        <end position="157"/>
    </location>
</feature>
<name>S8DMF5_FOMSC</name>
<organism evidence="2 3">
    <name type="scientific">Fomitopsis schrenkii</name>
    <name type="common">Brown rot fungus</name>
    <dbReference type="NCBI Taxonomy" id="2126942"/>
    <lineage>
        <taxon>Eukaryota</taxon>
        <taxon>Fungi</taxon>
        <taxon>Dikarya</taxon>
        <taxon>Basidiomycota</taxon>
        <taxon>Agaricomycotina</taxon>
        <taxon>Agaricomycetes</taxon>
        <taxon>Polyporales</taxon>
        <taxon>Fomitopsis</taxon>
    </lineage>
</organism>
<dbReference type="HOGENOM" id="CLU_006344_5_0_1"/>
<proteinExistence type="predicted"/>
<accession>S8DMF5</accession>
<dbReference type="Pfam" id="PF18759">
    <property type="entry name" value="Plavaka"/>
    <property type="match status" value="1"/>
</dbReference>
<dbReference type="InterPro" id="IPR041078">
    <property type="entry name" value="Plavaka"/>
</dbReference>